<evidence type="ECO:0000256" key="1">
    <source>
        <dbReference type="SAM" id="MobiDB-lite"/>
    </source>
</evidence>
<proteinExistence type="predicted"/>
<protein>
    <submittedName>
        <fullName evidence="2">Uncharacterized protein</fullName>
    </submittedName>
</protein>
<sequence>MSRWVRRRRKPPTARFLQLRRRRQVRPYWHCHCQRNRPQRGHLVSCSERRDSRWTCRSRLRSRRSRQTPRRKILSLKNLIQKSCHYHRCSLQRTRCRQASSRPRSPRYSQRPRRRSQYRFPETQKSPWA</sequence>
<gene>
    <name evidence="2" type="ORF">GLOTRDRAFT_111697</name>
</gene>
<dbReference type="AlphaFoldDB" id="S7Q0T9"/>
<dbReference type="RefSeq" id="XP_007867869.1">
    <property type="nucleotide sequence ID" value="XM_007869678.1"/>
</dbReference>
<name>S7Q0T9_GLOTA</name>
<dbReference type="GeneID" id="19299430"/>
<feature type="region of interest" description="Disordered" evidence="1">
    <location>
        <begin position="95"/>
        <end position="129"/>
    </location>
</feature>
<reference evidence="2 3" key="1">
    <citation type="journal article" date="2012" name="Science">
        <title>The Paleozoic origin of enzymatic lignin decomposition reconstructed from 31 fungal genomes.</title>
        <authorList>
            <person name="Floudas D."/>
            <person name="Binder M."/>
            <person name="Riley R."/>
            <person name="Barry K."/>
            <person name="Blanchette R.A."/>
            <person name="Henrissat B."/>
            <person name="Martinez A.T."/>
            <person name="Otillar R."/>
            <person name="Spatafora J.W."/>
            <person name="Yadav J.S."/>
            <person name="Aerts A."/>
            <person name="Benoit I."/>
            <person name="Boyd A."/>
            <person name="Carlson A."/>
            <person name="Copeland A."/>
            <person name="Coutinho P.M."/>
            <person name="de Vries R.P."/>
            <person name="Ferreira P."/>
            <person name="Findley K."/>
            <person name="Foster B."/>
            <person name="Gaskell J."/>
            <person name="Glotzer D."/>
            <person name="Gorecki P."/>
            <person name="Heitman J."/>
            <person name="Hesse C."/>
            <person name="Hori C."/>
            <person name="Igarashi K."/>
            <person name="Jurgens J.A."/>
            <person name="Kallen N."/>
            <person name="Kersten P."/>
            <person name="Kohler A."/>
            <person name="Kuees U."/>
            <person name="Kumar T.K.A."/>
            <person name="Kuo A."/>
            <person name="LaButti K."/>
            <person name="Larrondo L.F."/>
            <person name="Lindquist E."/>
            <person name="Ling A."/>
            <person name="Lombard V."/>
            <person name="Lucas S."/>
            <person name="Lundell T."/>
            <person name="Martin R."/>
            <person name="McLaughlin D.J."/>
            <person name="Morgenstern I."/>
            <person name="Morin E."/>
            <person name="Murat C."/>
            <person name="Nagy L.G."/>
            <person name="Nolan M."/>
            <person name="Ohm R.A."/>
            <person name="Patyshakuliyeva A."/>
            <person name="Rokas A."/>
            <person name="Ruiz-Duenas F.J."/>
            <person name="Sabat G."/>
            <person name="Salamov A."/>
            <person name="Samejima M."/>
            <person name="Schmutz J."/>
            <person name="Slot J.C."/>
            <person name="St John F."/>
            <person name="Stenlid J."/>
            <person name="Sun H."/>
            <person name="Sun S."/>
            <person name="Syed K."/>
            <person name="Tsang A."/>
            <person name="Wiebenga A."/>
            <person name="Young D."/>
            <person name="Pisabarro A."/>
            <person name="Eastwood D.C."/>
            <person name="Martin F."/>
            <person name="Cullen D."/>
            <person name="Grigoriev I.V."/>
            <person name="Hibbett D.S."/>
        </authorList>
    </citation>
    <scope>NUCLEOTIDE SEQUENCE [LARGE SCALE GENOMIC DNA]</scope>
    <source>
        <strain evidence="2 3">ATCC 11539</strain>
    </source>
</reference>
<dbReference type="HOGENOM" id="CLU_1949035_0_0_1"/>
<dbReference type="EMBL" id="KB469305">
    <property type="protein sequence ID" value="EPQ53546.1"/>
    <property type="molecule type" value="Genomic_DNA"/>
</dbReference>
<keyword evidence="3" id="KW-1185">Reference proteome</keyword>
<evidence type="ECO:0000313" key="3">
    <source>
        <dbReference type="Proteomes" id="UP000030669"/>
    </source>
</evidence>
<accession>S7Q0T9</accession>
<dbReference type="Proteomes" id="UP000030669">
    <property type="component" value="Unassembled WGS sequence"/>
</dbReference>
<feature type="compositionally biased region" description="Low complexity" evidence="1">
    <location>
        <begin position="97"/>
        <end position="109"/>
    </location>
</feature>
<dbReference type="STRING" id="670483.S7Q0T9"/>
<organism evidence="2 3">
    <name type="scientific">Gloeophyllum trabeum (strain ATCC 11539 / FP-39264 / Madison 617)</name>
    <name type="common">Brown rot fungus</name>
    <dbReference type="NCBI Taxonomy" id="670483"/>
    <lineage>
        <taxon>Eukaryota</taxon>
        <taxon>Fungi</taxon>
        <taxon>Dikarya</taxon>
        <taxon>Basidiomycota</taxon>
        <taxon>Agaricomycotina</taxon>
        <taxon>Agaricomycetes</taxon>
        <taxon>Gloeophyllales</taxon>
        <taxon>Gloeophyllaceae</taxon>
        <taxon>Gloeophyllum</taxon>
    </lineage>
</organism>
<evidence type="ECO:0000313" key="2">
    <source>
        <dbReference type="EMBL" id="EPQ53546.1"/>
    </source>
</evidence>
<dbReference type="KEGG" id="gtr:GLOTRDRAFT_111697"/>